<evidence type="ECO:0000313" key="1">
    <source>
        <dbReference type="EMBL" id="KAI4341108.1"/>
    </source>
</evidence>
<evidence type="ECO:0000313" key="2">
    <source>
        <dbReference type="Proteomes" id="UP001057402"/>
    </source>
</evidence>
<sequence>MNLLVLVLPLLLCLPQRLHSLTQDGLSLLEARSLLSYPSSSPLSSWNPLDPNPCSWPRVSCSSSSAVPRVTSLDLSNADLSGPFPLPLCNLPSLSSLDLSNNSINSTLPSGIDACLALVSLNLTENLLSGPIPGSLANIPGLRLLDLSYNSLSGGFPDEFARFASLEFFSVVCNFLNGTIPGFLGNITSLRHLQLAYNSFVPSKLPAELGNLTNVEELWLSGCGLFGEIPDSFGNLEELTSLDLSSNRLSGVIPASLARLPSINQIELFNNSLHGGLPVELANLTTLRRLDVSQNQLAGIIPPELCELQLSSLNLMENRFEGTIPENIANSSNLYELKVYNNSLTGTLPNNLGSNSPLRNLDVSFNHFYGEIPPNLCAKGSLEELILISNKFSGVIPPSLGGCKSLIRARLRNNQLSGIIPEGLWGLPHLYLLDLGENQFSGEVPDGIRSAKNLSRLDVSQNMFSGDIPEGIGSLSSLVELFAGTNNFTGQIPGNIVDLGMLSTLDLHDNELSGPIPEGISALSKLNELNLANNRLSGRIPSEIGSLAVLNYLDLSMNSLTEGIPLQLQNLRLNFLNLSYNQLSGDIPEVYANDMYRNSFLGNPGLCRDQTGSCSTTNEGRGGLKYLWLLSLIFVLALVILVVGIAWFYCKYWNFKKSNGGMALSKWRSFHKLGFSELEITESFKEDNVIGSGASGKVYKVELSNGEVVAVKKLWVNQKKNATVPEPGKDSFQVEVEMLGKIRHKNIVRLWCCFHSGDCKMLVYEYMPNGSLGDVLHGRKAGTLDWRMRLKIALDAAEGLSYLHHDCVPPIVHRDVKSNNILLDGEYCAKVADFGLAKIIMAGKGDESMSVVAGSYGYIAPEYAYTLRVNEKSDIYSFGVVILELVTGRSPIDPTFVEKELVKWVRTALDKKGMEQVIDPCLDPAYNDEIRRVLEIGLLCTQTAPVSRPAMRKVVKLLVEAGGGVGNRPRNPKMDGKLAPYMYEGGADDAGLSRRSVHVA</sequence>
<gene>
    <name evidence="1" type="ORF">MLD38_025870</name>
</gene>
<accession>A0ACB9NX81</accession>
<reference evidence="2" key="1">
    <citation type="journal article" date="2023" name="Front. Plant Sci.">
        <title>Chromosomal-level genome assembly of Melastoma candidum provides insights into trichome evolution.</title>
        <authorList>
            <person name="Zhong Y."/>
            <person name="Wu W."/>
            <person name="Sun C."/>
            <person name="Zou P."/>
            <person name="Liu Y."/>
            <person name="Dai S."/>
            <person name="Zhou R."/>
        </authorList>
    </citation>
    <scope>NUCLEOTIDE SEQUENCE [LARGE SCALE GENOMIC DNA]</scope>
</reference>
<proteinExistence type="predicted"/>
<organism evidence="1 2">
    <name type="scientific">Melastoma candidum</name>
    <dbReference type="NCBI Taxonomy" id="119954"/>
    <lineage>
        <taxon>Eukaryota</taxon>
        <taxon>Viridiplantae</taxon>
        <taxon>Streptophyta</taxon>
        <taxon>Embryophyta</taxon>
        <taxon>Tracheophyta</taxon>
        <taxon>Spermatophyta</taxon>
        <taxon>Magnoliopsida</taxon>
        <taxon>eudicotyledons</taxon>
        <taxon>Gunneridae</taxon>
        <taxon>Pentapetalae</taxon>
        <taxon>rosids</taxon>
        <taxon>malvids</taxon>
        <taxon>Myrtales</taxon>
        <taxon>Melastomataceae</taxon>
        <taxon>Melastomatoideae</taxon>
        <taxon>Melastomateae</taxon>
        <taxon>Melastoma</taxon>
    </lineage>
</organism>
<comment type="caution">
    <text evidence="1">The sequence shown here is derived from an EMBL/GenBank/DDBJ whole genome shotgun (WGS) entry which is preliminary data.</text>
</comment>
<dbReference type="Proteomes" id="UP001057402">
    <property type="component" value="Chromosome 7"/>
</dbReference>
<keyword evidence="2" id="KW-1185">Reference proteome</keyword>
<dbReference type="EMBL" id="CM042886">
    <property type="protein sequence ID" value="KAI4341108.1"/>
    <property type="molecule type" value="Genomic_DNA"/>
</dbReference>
<protein>
    <submittedName>
        <fullName evidence="1">Uncharacterized protein</fullName>
    </submittedName>
</protein>
<name>A0ACB9NX81_9MYRT</name>